<dbReference type="InterPro" id="IPR016195">
    <property type="entry name" value="Pol/histidinol_Pase-like"/>
</dbReference>
<dbReference type="InterPro" id="IPR052018">
    <property type="entry name" value="PHP_domain"/>
</dbReference>
<proteinExistence type="predicted"/>
<dbReference type="Gene3D" id="3.20.20.140">
    <property type="entry name" value="Metal-dependent hydrolases"/>
    <property type="match status" value="1"/>
</dbReference>
<evidence type="ECO:0000313" key="3">
    <source>
        <dbReference type="Proteomes" id="UP000178417"/>
    </source>
</evidence>
<accession>A0A1F4SQI5</accession>
<comment type="caution">
    <text evidence="2">The sequence shown here is derived from an EMBL/GenBank/DDBJ whole genome shotgun (WGS) entry which is preliminary data.</text>
</comment>
<dbReference type="PANTHER" id="PTHR42924:SF3">
    <property type="entry name" value="POLYMERASE_HISTIDINOL PHOSPHATASE N-TERMINAL DOMAIN-CONTAINING PROTEIN"/>
    <property type="match status" value="1"/>
</dbReference>
<dbReference type="GO" id="GO:0004534">
    <property type="term" value="F:5'-3' RNA exonuclease activity"/>
    <property type="evidence" value="ECO:0007669"/>
    <property type="project" value="TreeGrafter"/>
</dbReference>
<protein>
    <recommendedName>
        <fullName evidence="1">Polymerase/histidinol phosphatase N-terminal domain-containing protein</fullName>
    </recommendedName>
</protein>
<name>A0A1F4SQI5_UNCSA</name>
<reference evidence="2 3" key="1">
    <citation type="journal article" date="2016" name="Nat. Commun.">
        <title>Thousands of microbial genomes shed light on interconnected biogeochemical processes in an aquifer system.</title>
        <authorList>
            <person name="Anantharaman K."/>
            <person name="Brown C.T."/>
            <person name="Hug L.A."/>
            <person name="Sharon I."/>
            <person name="Castelle C.J."/>
            <person name="Probst A.J."/>
            <person name="Thomas B.C."/>
            <person name="Singh A."/>
            <person name="Wilkins M.J."/>
            <person name="Karaoz U."/>
            <person name="Brodie E.L."/>
            <person name="Williams K.H."/>
            <person name="Hubbard S.S."/>
            <person name="Banfield J.F."/>
        </authorList>
    </citation>
    <scope>NUCLEOTIDE SEQUENCE [LARGE SCALE GENOMIC DNA]</scope>
</reference>
<dbReference type="Proteomes" id="UP000178417">
    <property type="component" value="Unassembled WGS sequence"/>
</dbReference>
<sequence>MPADLHIHTSFSDGTDSPESIVELSKSLGINIIAITDHDTLDGILRAQEKGKEVGVEVIPGIEFTTETSKTEVHILGYFFDLNNCFLHKELKKIQSERKRRIQSMVQKLNKLGININAEEVFAIAGNDSPGRPHVARALIKAGIVSSFKEAFDRYLGFHGPAYASHYKLSPFDAVKLIRGAGGVAVYAHPGLSNCDEIIPDMILAGLQGIEVFYPTHSVLQIKNYTGLSEKYNLLMTGGSDFHGVIAGRRISLGGNAVPDELAEKLRSASEYLRRN</sequence>
<evidence type="ECO:0000259" key="1">
    <source>
        <dbReference type="SMART" id="SM00481"/>
    </source>
</evidence>
<dbReference type="PANTHER" id="PTHR42924">
    <property type="entry name" value="EXONUCLEASE"/>
    <property type="match status" value="1"/>
</dbReference>
<dbReference type="SMART" id="SM00481">
    <property type="entry name" value="POLIIIAc"/>
    <property type="match status" value="1"/>
</dbReference>
<gene>
    <name evidence="2" type="ORF">A2310_07935</name>
</gene>
<dbReference type="InterPro" id="IPR003141">
    <property type="entry name" value="Pol/His_phosphatase_N"/>
</dbReference>
<dbReference type="GO" id="GO:0035312">
    <property type="term" value="F:5'-3' DNA exonuclease activity"/>
    <property type="evidence" value="ECO:0007669"/>
    <property type="project" value="TreeGrafter"/>
</dbReference>
<dbReference type="AlphaFoldDB" id="A0A1F4SQI5"/>
<dbReference type="Gene3D" id="1.10.150.650">
    <property type="match status" value="1"/>
</dbReference>
<dbReference type="CDD" id="cd07438">
    <property type="entry name" value="PHP_HisPPase_AMP"/>
    <property type="match status" value="1"/>
</dbReference>
<feature type="domain" description="Polymerase/histidinol phosphatase N-terminal" evidence="1">
    <location>
        <begin position="3"/>
        <end position="68"/>
    </location>
</feature>
<dbReference type="Pfam" id="PF02811">
    <property type="entry name" value="PHP"/>
    <property type="match status" value="1"/>
</dbReference>
<dbReference type="EMBL" id="MEUB01000027">
    <property type="protein sequence ID" value="OGC22670.1"/>
    <property type="molecule type" value="Genomic_DNA"/>
</dbReference>
<organism evidence="2 3">
    <name type="scientific">candidate division WOR-1 bacterium RIFOXYB2_FULL_37_13</name>
    <dbReference type="NCBI Taxonomy" id="1802579"/>
    <lineage>
        <taxon>Bacteria</taxon>
        <taxon>Bacillati</taxon>
        <taxon>Saganbacteria</taxon>
    </lineage>
</organism>
<dbReference type="InterPro" id="IPR004013">
    <property type="entry name" value="PHP_dom"/>
</dbReference>
<dbReference type="SUPFAM" id="SSF89550">
    <property type="entry name" value="PHP domain-like"/>
    <property type="match status" value="1"/>
</dbReference>
<evidence type="ECO:0000313" key="2">
    <source>
        <dbReference type="EMBL" id="OGC22670.1"/>
    </source>
</evidence>
<dbReference type="STRING" id="1802579.A2310_07935"/>